<evidence type="ECO:0000313" key="2">
    <source>
        <dbReference type="Proteomes" id="UP000664122"/>
    </source>
</evidence>
<dbReference type="EMBL" id="JAFMPP010000002">
    <property type="protein sequence ID" value="MBO0661833.1"/>
    <property type="molecule type" value="Genomic_DNA"/>
</dbReference>
<evidence type="ECO:0000313" key="1">
    <source>
        <dbReference type="EMBL" id="MBO0661833.1"/>
    </source>
</evidence>
<dbReference type="Proteomes" id="UP000664122">
    <property type="component" value="Unassembled WGS sequence"/>
</dbReference>
<organism evidence="1 2">
    <name type="scientific">Jiella flava</name>
    <dbReference type="NCBI Taxonomy" id="2816857"/>
    <lineage>
        <taxon>Bacteria</taxon>
        <taxon>Pseudomonadati</taxon>
        <taxon>Pseudomonadota</taxon>
        <taxon>Alphaproteobacteria</taxon>
        <taxon>Hyphomicrobiales</taxon>
        <taxon>Aurantimonadaceae</taxon>
        <taxon>Jiella</taxon>
    </lineage>
</organism>
<reference evidence="1" key="1">
    <citation type="submission" date="2021-03" db="EMBL/GenBank/DDBJ databases">
        <title>Whole genome sequence of Jiella sp. CQZ9-1.</title>
        <authorList>
            <person name="Tuo L."/>
        </authorList>
    </citation>
    <scope>NUCLEOTIDE SEQUENCE</scope>
    <source>
        <strain evidence="1">CQZ9-1</strain>
    </source>
</reference>
<accession>A0A939JRE6</accession>
<dbReference type="AlphaFoldDB" id="A0A939JRE6"/>
<sequence>MDDEQAYFYYYVLRMEARKSVVDALNRRIKTSDHRSRWRGITLASVNEESVDYARREWSKNYSVGGFQGFKDSWERLNYKFKAIPSHFNIAVWQSYEDVKVLQGMALGKPSRGKTHLTINWLERSYVTPYFRGGVMLPILACAEQYAKLLRCERVLVKDAADPNEFSNYGYNPYSALGRGYIAKELRDGTTDGQ</sequence>
<proteinExistence type="predicted"/>
<keyword evidence="2" id="KW-1185">Reference proteome</keyword>
<comment type="caution">
    <text evidence="1">The sequence shown here is derived from an EMBL/GenBank/DDBJ whole genome shotgun (WGS) entry which is preliminary data.</text>
</comment>
<gene>
    <name evidence="1" type="ORF">J1C48_04530</name>
</gene>
<dbReference type="RefSeq" id="WP_207256516.1">
    <property type="nucleotide sequence ID" value="NZ_JAFMPP010000002.1"/>
</dbReference>
<name>A0A939JRE6_9HYPH</name>
<protein>
    <submittedName>
        <fullName evidence="1">Uncharacterized protein</fullName>
    </submittedName>
</protein>